<evidence type="ECO:0000313" key="2">
    <source>
        <dbReference type="Proteomes" id="UP000188533"/>
    </source>
</evidence>
<reference evidence="1 2" key="2">
    <citation type="submission" date="2017-02" db="EMBL/GenBank/DDBJ databases">
        <title>A genome survey and senescence transcriptome analysis in Lentinula edodes.</title>
        <authorList>
            <person name="Sakamoto Y."/>
            <person name="Nakade K."/>
            <person name="Sato S."/>
            <person name="Yoshida Y."/>
            <person name="Miyazaki K."/>
            <person name="Natsume S."/>
            <person name="Konno N."/>
        </authorList>
    </citation>
    <scope>NUCLEOTIDE SEQUENCE [LARGE SCALE GENOMIC DNA]</scope>
    <source>
        <strain evidence="1 2">NBRC 111202</strain>
    </source>
</reference>
<dbReference type="EMBL" id="BDGU01000035">
    <property type="protein sequence ID" value="GAW00690.1"/>
    <property type="molecule type" value="Genomic_DNA"/>
</dbReference>
<evidence type="ECO:0000313" key="1">
    <source>
        <dbReference type="EMBL" id="GAW00690.1"/>
    </source>
</evidence>
<reference evidence="1 2" key="1">
    <citation type="submission" date="2016-08" db="EMBL/GenBank/DDBJ databases">
        <authorList>
            <consortium name="Lentinula edodes genome sequencing consortium"/>
            <person name="Sakamoto Y."/>
            <person name="Nakade K."/>
            <person name="Sato S."/>
            <person name="Yoshida Y."/>
            <person name="Miyazaki K."/>
            <person name="Natsume S."/>
            <person name="Konno N."/>
        </authorList>
    </citation>
    <scope>NUCLEOTIDE SEQUENCE [LARGE SCALE GENOMIC DNA]</scope>
    <source>
        <strain evidence="1 2">NBRC 111202</strain>
    </source>
</reference>
<protein>
    <submittedName>
        <fullName evidence="1">Uncharacterized protein</fullName>
    </submittedName>
</protein>
<dbReference type="Proteomes" id="UP000188533">
    <property type="component" value="Unassembled WGS sequence"/>
</dbReference>
<name>A0A1Q3E0H3_LENED</name>
<keyword evidence="2" id="KW-1185">Reference proteome</keyword>
<organism evidence="1 2">
    <name type="scientific">Lentinula edodes</name>
    <name type="common">Shiitake mushroom</name>
    <name type="synonym">Lentinus edodes</name>
    <dbReference type="NCBI Taxonomy" id="5353"/>
    <lineage>
        <taxon>Eukaryota</taxon>
        <taxon>Fungi</taxon>
        <taxon>Dikarya</taxon>
        <taxon>Basidiomycota</taxon>
        <taxon>Agaricomycotina</taxon>
        <taxon>Agaricomycetes</taxon>
        <taxon>Agaricomycetidae</taxon>
        <taxon>Agaricales</taxon>
        <taxon>Marasmiineae</taxon>
        <taxon>Omphalotaceae</taxon>
        <taxon>Lentinula</taxon>
    </lineage>
</organism>
<accession>A0A1Q3E0H3</accession>
<dbReference type="AlphaFoldDB" id="A0A1Q3E0H3"/>
<sequence>MHLLRESCTGVLQDFYGLVSGKLFLKLGSKNLLYHFRRFNVQVGWAVDPGSKTSITVESTWKDSDHQ</sequence>
<comment type="caution">
    <text evidence="1">The sequence shown here is derived from an EMBL/GenBank/DDBJ whole genome shotgun (WGS) entry which is preliminary data.</text>
</comment>
<proteinExistence type="predicted"/>
<gene>
    <name evidence="1" type="ORF">LENED_002234</name>
</gene>